<evidence type="ECO:0000256" key="2">
    <source>
        <dbReference type="ARBA" id="ARBA00004123"/>
    </source>
</evidence>
<evidence type="ECO:0000256" key="6">
    <source>
        <dbReference type="ARBA" id="ARBA00022698"/>
    </source>
</evidence>
<dbReference type="Pfam" id="PF12465">
    <property type="entry name" value="Pr_beta_C"/>
    <property type="match status" value="1"/>
</dbReference>
<dbReference type="AlphaFoldDB" id="A0A177T6T4"/>
<keyword evidence="8" id="KW-0647">Proteasome</keyword>
<proteinExistence type="predicted"/>
<dbReference type="GO" id="GO:0004298">
    <property type="term" value="F:threonine-type endopeptidase activity"/>
    <property type="evidence" value="ECO:0007669"/>
    <property type="project" value="UniProtKB-KW"/>
</dbReference>
<evidence type="ECO:0000313" key="11">
    <source>
        <dbReference type="EMBL" id="KAE8249967.1"/>
    </source>
</evidence>
<comment type="catalytic activity">
    <reaction evidence="1">
        <text>Cleavage of peptide bonds with very broad specificity.</text>
        <dbReference type="EC" id="3.4.25.1"/>
    </reaction>
</comment>
<evidence type="ECO:0000256" key="1">
    <source>
        <dbReference type="ARBA" id="ARBA00001198"/>
    </source>
</evidence>
<dbReference type="InterPro" id="IPR024689">
    <property type="entry name" value="Proteasome_bsu_C"/>
</dbReference>
<protein>
    <recommendedName>
        <fullName evidence="3">proteasome endopeptidase complex</fullName>
        <ecNumber evidence="3">3.4.25.1</ecNumber>
    </recommendedName>
</protein>
<dbReference type="GO" id="GO:0005737">
    <property type="term" value="C:cytoplasm"/>
    <property type="evidence" value="ECO:0007669"/>
    <property type="project" value="TreeGrafter"/>
</dbReference>
<evidence type="ECO:0000256" key="4">
    <source>
        <dbReference type="ARBA" id="ARBA00022490"/>
    </source>
</evidence>
<evidence type="ECO:0000256" key="8">
    <source>
        <dbReference type="ARBA" id="ARBA00022942"/>
    </source>
</evidence>
<comment type="subcellular location">
    <subcellularLocation>
        <location evidence="2">Nucleus</location>
    </subcellularLocation>
</comment>
<keyword evidence="5" id="KW-0645">Protease</keyword>
<evidence type="ECO:0000256" key="9">
    <source>
        <dbReference type="ARBA" id="ARBA00023242"/>
    </source>
</evidence>
<dbReference type="PRINTS" id="PR00141">
    <property type="entry name" value="PROTEASOME"/>
</dbReference>
<reference evidence="11" key="2">
    <citation type="journal article" date="2019" name="IMA Fungus">
        <title>Genome sequencing and comparison of five Tilletia species to identify candidate genes for the detection of regulated species infecting wheat.</title>
        <authorList>
            <person name="Nguyen H.D.T."/>
            <person name="Sultana T."/>
            <person name="Kesanakurti P."/>
            <person name="Hambleton S."/>
        </authorList>
    </citation>
    <scope>NUCLEOTIDE SEQUENCE</scope>
    <source>
        <strain evidence="11">DAOMC 236416</strain>
    </source>
</reference>
<dbReference type="InterPro" id="IPR000243">
    <property type="entry name" value="Pept_T1A_subB"/>
</dbReference>
<keyword evidence="7" id="KW-0378">Hydrolase</keyword>
<dbReference type="PANTHER" id="PTHR32194">
    <property type="entry name" value="METALLOPROTEASE TLDD"/>
    <property type="match status" value="1"/>
</dbReference>
<organism evidence="11 12">
    <name type="scientific">Tilletia indica</name>
    <dbReference type="NCBI Taxonomy" id="43049"/>
    <lineage>
        <taxon>Eukaryota</taxon>
        <taxon>Fungi</taxon>
        <taxon>Dikarya</taxon>
        <taxon>Basidiomycota</taxon>
        <taxon>Ustilaginomycotina</taxon>
        <taxon>Exobasidiomycetes</taxon>
        <taxon>Tilletiales</taxon>
        <taxon>Tilletiaceae</taxon>
        <taxon>Tilletia</taxon>
    </lineage>
</organism>
<evidence type="ECO:0000313" key="12">
    <source>
        <dbReference type="Proteomes" id="UP000077521"/>
    </source>
</evidence>
<dbReference type="InterPro" id="IPR023333">
    <property type="entry name" value="Proteasome_suB-type"/>
</dbReference>
<dbReference type="GO" id="GO:0005634">
    <property type="term" value="C:nucleus"/>
    <property type="evidence" value="ECO:0007669"/>
    <property type="project" value="UniProtKB-SubCell"/>
</dbReference>
<dbReference type="InterPro" id="IPR029055">
    <property type="entry name" value="Ntn_hydrolases_N"/>
</dbReference>
<comment type="caution">
    <text evidence="11">The sequence shown here is derived from an EMBL/GenBank/DDBJ whole genome shotgun (WGS) entry which is preliminary data.</text>
</comment>
<dbReference type="CDD" id="cd03763">
    <property type="entry name" value="proteasome_beta_type_7"/>
    <property type="match status" value="1"/>
</dbReference>
<reference evidence="11" key="1">
    <citation type="submission" date="2016-04" db="EMBL/GenBank/DDBJ databases">
        <authorList>
            <person name="Nguyen H.D."/>
            <person name="Samba Siva P."/>
            <person name="Cullis J."/>
            <person name="Levesque C.A."/>
            <person name="Hambleton S."/>
        </authorList>
    </citation>
    <scope>NUCLEOTIDE SEQUENCE</scope>
    <source>
        <strain evidence="11">DAOMC 236416</strain>
    </source>
</reference>
<accession>A0A177T6T4</accession>
<dbReference type="InterPro" id="IPR001353">
    <property type="entry name" value="Proteasome_sua/b"/>
</dbReference>
<feature type="domain" description="Proteasome beta subunit C-terminal" evidence="10">
    <location>
        <begin position="236"/>
        <end position="261"/>
    </location>
</feature>
<dbReference type="PANTHER" id="PTHR32194:SF4">
    <property type="entry name" value="PROTEASOME SUBUNIT BETA TYPE-7"/>
    <property type="match status" value="1"/>
</dbReference>
<evidence type="ECO:0000256" key="3">
    <source>
        <dbReference type="ARBA" id="ARBA00012039"/>
    </source>
</evidence>
<evidence type="ECO:0000256" key="5">
    <source>
        <dbReference type="ARBA" id="ARBA00022670"/>
    </source>
</evidence>
<dbReference type="EC" id="3.4.25.1" evidence="3"/>
<keyword evidence="6" id="KW-0888">Threonine protease</keyword>
<dbReference type="Gene3D" id="3.60.20.10">
    <property type="entry name" value="Glutamine Phosphoribosylpyrophosphate, subunit 1, domain 1"/>
    <property type="match status" value="1"/>
</dbReference>
<dbReference type="Proteomes" id="UP000077521">
    <property type="component" value="Unassembled WGS sequence"/>
</dbReference>
<keyword evidence="4" id="KW-0963">Cytoplasm</keyword>
<keyword evidence="12" id="KW-1185">Reference proteome</keyword>
<keyword evidence="9" id="KW-0539">Nucleus</keyword>
<dbReference type="Pfam" id="PF00227">
    <property type="entry name" value="Proteasome"/>
    <property type="match status" value="1"/>
</dbReference>
<dbReference type="EMBL" id="LWDF02000358">
    <property type="protein sequence ID" value="KAE8249967.1"/>
    <property type="molecule type" value="Genomic_DNA"/>
</dbReference>
<gene>
    <name evidence="11" type="ORF">A4X13_0g4996</name>
</gene>
<evidence type="ECO:0000259" key="10">
    <source>
        <dbReference type="Pfam" id="PF12465"/>
    </source>
</evidence>
<name>A0A177T6T4_9BASI</name>
<evidence type="ECO:0000256" key="7">
    <source>
        <dbReference type="ARBA" id="ARBA00022801"/>
    </source>
</evidence>
<dbReference type="FunFam" id="3.60.20.10:FF:000005">
    <property type="entry name" value="Proteasome subunit beta type-2"/>
    <property type="match status" value="1"/>
</dbReference>
<dbReference type="PROSITE" id="PS51476">
    <property type="entry name" value="PROTEASOME_BETA_2"/>
    <property type="match status" value="1"/>
</dbReference>
<dbReference type="GO" id="GO:0051603">
    <property type="term" value="P:proteolysis involved in protein catabolic process"/>
    <property type="evidence" value="ECO:0007669"/>
    <property type="project" value="InterPro"/>
</dbReference>
<dbReference type="GO" id="GO:0019774">
    <property type="term" value="C:proteasome core complex, beta-subunit complex"/>
    <property type="evidence" value="ECO:0007669"/>
    <property type="project" value="UniProtKB-ARBA"/>
</dbReference>
<dbReference type="SUPFAM" id="SSF56235">
    <property type="entry name" value="N-terminal nucleophile aminohydrolases (Ntn hydrolases)"/>
    <property type="match status" value="1"/>
</dbReference>
<sequence>MAAASAALPLPANSAGFDFSLHGRNSLLTNKGFPVPKATSTGTTIVGTIFKDGVVLGADTRATEGPIVADKNCEKIHYIAPHIYCCGAGTAADTEFITQLISSNVQLHELHTGRKSRVVTAMTMFKQRLFQYSGHIGAALVLGGYDVTGPQLFTIAPHGSTDKLPYVTMGSGSLAAMAVFESGWKKDMTRDEAIALVTAAIESGIYNDLGSGSNVDVCIIEKKGTEMLRNYRVLAREAKEQKYGFRRGTTPYTKEEIFSMIQKQDVFDVGTRPAAATTAAGTDAMDTS</sequence>